<sequence>MDQLGTRARVSPNAPTIGDEGITTSNVEALASTDVATSVPASLVVIVDPSLVVDATEAVDGEMPPTELEVVDPWAPKANPAPVAKVGQVPQLIGDLPTGVVRRRMTKYLKALKCFDRETTVSVPTSVS</sequence>
<organism evidence="2 3">
    <name type="scientific">Zizania palustris</name>
    <name type="common">Northern wild rice</name>
    <dbReference type="NCBI Taxonomy" id="103762"/>
    <lineage>
        <taxon>Eukaryota</taxon>
        <taxon>Viridiplantae</taxon>
        <taxon>Streptophyta</taxon>
        <taxon>Embryophyta</taxon>
        <taxon>Tracheophyta</taxon>
        <taxon>Spermatophyta</taxon>
        <taxon>Magnoliopsida</taxon>
        <taxon>Liliopsida</taxon>
        <taxon>Poales</taxon>
        <taxon>Poaceae</taxon>
        <taxon>BOP clade</taxon>
        <taxon>Oryzoideae</taxon>
        <taxon>Oryzeae</taxon>
        <taxon>Zizaniinae</taxon>
        <taxon>Zizania</taxon>
    </lineage>
</organism>
<name>A0A8J6BT54_ZIZPA</name>
<gene>
    <name evidence="2" type="ORF">GUJ93_ZPchr0012g19259</name>
</gene>
<evidence type="ECO:0000256" key="1">
    <source>
        <dbReference type="SAM" id="MobiDB-lite"/>
    </source>
</evidence>
<evidence type="ECO:0000313" key="2">
    <source>
        <dbReference type="EMBL" id="KAG8094664.1"/>
    </source>
</evidence>
<reference evidence="2" key="1">
    <citation type="journal article" date="2021" name="bioRxiv">
        <title>Whole Genome Assembly and Annotation of Northern Wild Rice, Zizania palustris L., Supports a Whole Genome Duplication in the Zizania Genus.</title>
        <authorList>
            <person name="Haas M."/>
            <person name="Kono T."/>
            <person name="Macchietto M."/>
            <person name="Millas R."/>
            <person name="McGilp L."/>
            <person name="Shao M."/>
            <person name="Duquette J."/>
            <person name="Hirsch C.N."/>
            <person name="Kimball J."/>
        </authorList>
    </citation>
    <scope>NUCLEOTIDE SEQUENCE</scope>
    <source>
        <tissue evidence="2">Fresh leaf tissue</tissue>
    </source>
</reference>
<keyword evidence="3" id="KW-1185">Reference proteome</keyword>
<evidence type="ECO:0000313" key="3">
    <source>
        <dbReference type="Proteomes" id="UP000729402"/>
    </source>
</evidence>
<dbReference type="EMBL" id="JAAALK010000080">
    <property type="protein sequence ID" value="KAG8094664.1"/>
    <property type="molecule type" value="Genomic_DNA"/>
</dbReference>
<reference evidence="2" key="2">
    <citation type="submission" date="2021-02" db="EMBL/GenBank/DDBJ databases">
        <authorList>
            <person name="Kimball J.A."/>
            <person name="Haas M.W."/>
            <person name="Macchietto M."/>
            <person name="Kono T."/>
            <person name="Duquette J."/>
            <person name="Shao M."/>
        </authorList>
    </citation>
    <scope>NUCLEOTIDE SEQUENCE</scope>
    <source>
        <tissue evidence="2">Fresh leaf tissue</tissue>
    </source>
</reference>
<feature type="region of interest" description="Disordered" evidence="1">
    <location>
        <begin position="1"/>
        <end position="20"/>
    </location>
</feature>
<proteinExistence type="predicted"/>
<accession>A0A8J6BT54</accession>
<dbReference type="Proteomes" id="UP000729402">
    <property type="component" value="Unassembled WGS sequence"/>
</dbReference>
<dbReference type="AlphaFoldDB" id="A0A8J6BT54"/>
<protein>
    <submittedName>
        <fullName evidence="2">Uncharacterized protein</fullName>
    </submittedName>
</protein>
<comment type="caution">
    <text evidence="2">The sequence shown here is derived from an EMBL/GenBank/DDBJ whole genome shotgun (WGS) entry which is preliminary data.</text>
</comment>